<name>A0ABQ1V4X9_9NOCA</name>
<dbReference type="SUPFAM" id="SSF55729">
    <property type="entry name" value="Acyl-CoA N-acyltransferases (Nat)"/>
    <property type="match status" value="1"/>
</dbReference>
<proteinExistence type="predicted"/>
<gene>
    <name evidence="2" type="ORF">GCM10007298_34050</name>
</gene>
<evidence type="ECO:0000313" key="3">
    <source>
        <dbReference type="Proteomes" id="UP000632454"/>
    </source>
</evidence>
<dbReference type="EMBL" id="BMCS01000002">
    <property type="protein sequence ID" value="GGF35420.1"/>
    <property type="molecule type" value="Genomic_DNA"/>
</dbReference>
<protein>
    <submittedName>
        <fullName evidence="2">N-acetyltransferase</fullName>
    </submittedName>
</protein>
<dbReference type="Proteomes" id="UP000632454">
    <property type="component" value="Unassembled WGS sequence"/>
</dbReference>
<dbReference type="PANTHER" id="PTHR42791">
    <property type="entry name" value="GNAT FAMILY ACETYLTRANSFERASE"/>
    <property type="match status" value="1"/>
</dbReference>
<comment type="caution">
    <text evidence="2">The sequence shown here is derived from an EMBL/GenBank/DDBJ whole genome shotgun (WGS) entry which is preliminary data.</text>
</comment>
<dbReference type="Gene3D" id="3.40.630.30">
    <property type="match status" value="1"/>
</dbReference>
<accession>A0ABQ1V4X9</accession>
<dbReference type="InterPro" id="IPR016181">
    <property type="entry name" value="Acyl_CoA_acyltransferase"/>
</dbReference>
<feature type="domain" description="N-acetyltransferase" evidence="1">
    <location>
        <begin position="26"/>
        <end position="227"/>
    </location>
</feature>
<dbReference type="PROSITE" id="PS51186">
    <property type="entry name" value="GNAT"/>
    <property type="match status" value="1"/>
</dbReference>
<evidence type="ECO:0000313" key="2">
    <source>
        <dbReference type="EMBL" id="GGF35420.1"/>
    </source>
</evidence>
<evidence type="ECO:0000259" key="1">
    <source>
        <dbReference type="PROSITE" id="PS51186"/>
    </source>
</evidence>
<dbReference type="PANTHER" id="PTHR42791:SF1">
    <property type="entry name" value="N-ACETYLTRANSFERASE DOMAIN-CONTAINING PROTEIN"/>
    <property type="match status" value="1"/>
</dbReference>
<dbReference type="InterPro" id="IPR000182">
    <property type="entry name" value="GNAT_dom"/>
</dbReference>
<reference evidence="3" key="1">
    <citation type="journal article" date="2019" name="Int. J. Syst. Evol. Microbiol.">
        <title>The Global Catalogue of Microorganisms (GCM) 10K type strain sequencing project: providing services to taxonomists for standard genome sequencing and annotation.</title>
        <authorList>
            <consortium name="The Broad Institute Genomics Platform"/>
            <consortium name="The Broad Institute Genome Sequencing Center for Infectious Disease"/>
            <person name="Wu L."/>
            <person name="Ma J."/>
        </authorList>
    </citation>
    <scope>NUCLEOTIDE SEQUENCE [LARGE SCALE GENOMIC DNA]</scope>
    <source>
        <strain evidence="3">CCM 7855</strain>
    </source>
</reference>
<keyword evidence="3" id="KW-1185">Reference proteome</keyword>
<sequence>MDWASAPAAGCGRICTVTTPAPGPHLQVRTATDRSELDACARVLAEAFARDPLMASIWPDDQRRRIALVGYFTASMRHEHSRIGVVDYLVDDAGHPIAVAAWDGPNRGGTVAGLVRTARAAPGMLGALRGRLLSGISVRQRLDDHEPTDPHWTLVNLGVATVAQKQGHARTLLEHRLAHIDANPLPAHLVCTRADNVALYRRFGFEVSDQFALASGVPLWSMDRPNRLA</sequence>
<organism evidence="2 3">
    <name type="scientific">Williamsia phyllosphaerae</name>
    <dbReference type="NCBI Taxonomy" id="885042"/>
    <lineage>
        <taxon>Bacteria</taxon>
        <taxon>Bacillati</taxon>
        <taxon>Actinomycetota</taxon>
        <taxon>Actinomycetes</taxon>
        <taxon>Mycobacteriales</taxon>
        <taxon>Nocardiaceae</taxon>
        <taxon>Williamsia</taxon>
    </lineage>
</organism>
<dbReference type="InterPro" id="IPR052523">
    <property type="entry name" value="Trichothecene_AcTrans"/>
</dbReference>